<keyword evidence="5" id="KW-1185">Reference proteome</keyword>
<name>A0ABS7XL97_9FLAO</name>
<gene>
    <name evidence="4" type="ORF">LB452_12510</name>
</gene>
<accession>A0ABS7XL97</accession>
<evidence type="ECO:0000256" key="1">
    <source>
        <dbReference type="ARBA" id="ARBA00022737"/>
    </source>
</evidence>
<dbReference type="PANTHER" id="PTHR44943:SF8">
    <property type="entry name" value="TPR REPEAT-CONTAINING PROTEIN MJ0263"/>
    <property type="match status" value="1"/>
</dbReference>
<keyword evidence="1" id="KW-0677">Repeat</keyword>
<dbReference type="RefSeq" id="WP_224462075.1">
    <property type="nucleotide sequence ID" value="NZ_JAIQZE010000015.1"/>
</dbReference>
<dbReference type="PROSITE" id="PS50005">
    <property type="entry name" value="TPR"/>
    <property type="match status" value="1"/>
</dbReference>
<reference evidence="5" key="1">
    <citation type="submission" date="2023-07" db="EMBL/GenBank/DDBJ databases">
        <title>Novel species isolated from saline lakes on Tibetan Plateau.</title>
        <authorList>
            <person name="Lu H."/>
        </authorList>
    </citation>
    <scope>NUCLEOTIDE SEQUENCE [LARGE SCALE GENOMIC DNA]</scope>
    <source>
        <strain evidence="5">CAK8W</strain>
    </source>
</reference>
<dbReference type="SUPFAM" id="SSF48452">
    <property type="entry name" value="TPR-like"/>
    <property type="match status" value="1"/>
</dbReference>
<evidence type="ECO:0000313" key="4">
    <source>
        <dbReference type="EMBL" id="MBZ9779745.1"/>
    </source>
</evidence>
<dbReference type="Proteomes" id="UP001199314">
    <property type="component" value="Unassembled WGS sequence"/>
</dbReference>
<protein>
    <recommendedName>
        <fullName evidence="6">Tetratricopeptide repeat-containing protein</fullName>
    </recommendedName>
</protein>
<dbReference type="InterPro" id="IPR051685">
    <property type="entry name" value="Ycf3/AcsC/BcsC/TPR_MFPF"/>
</dbReference>
<dbReference type="InterPro" id="IPR011990">
    <property type="entry name" value="TPR-like_helical_dom_sf"/>
</dbReference>
<dbReference type="SMART" id="SM00028">
    <property type="entry name" value="TPR"/>
    <property type="match status" value="5"/>
</dbReference>
<evidence type="ECO:0000256" key="2">
    <source>
        <dbReference type="ARBA" id="ARBA00022803"/>
    </source>
</evidence>
<dbReference type="InterPro" id="IPR019734">
    <property type="entry name" value="TPR_rpt"/>
</dbReference>
<keyword evidence="2 3" id="KW-0802">TPR repeat</keyword>
<dbReference type="Gene3D" id="1.25.40.10">
    <property type="entry name" value="Tetratricopeptide repeat domain"/>
    <property type="match status" value="3"/>
</dbReference>
<evidence type="ECO:0000313" key="5">
    <source>
        <dbReference type="Proteomes" id="UP001199314"/>
    </source>
</evidence>
<sequence>MDRTIKFNFILLLVYSFGSAQVIYAQDLDSLYAVGEYSKILKHFEINSAQSYTDKILKAKSLRAKNFSEKAIDSYHDALMDKKDQPIDQFTYAKLLKSNSQYKEADSLLTLLTSNYPTNPEFLYQLGLTKAELKNKSEELSFENALEQDPSHQGAAYELSKFYFRIKSYEKAETISLDALQFNSENKKIIGLLGQIYYAQKKFKLALEQFESLESLTSPPKFVLQKMAIAYNSSNQLDKAIEKYKQLLRIEQRSSKYHLQLALLYAKQENYKESEYNAQLAILYKDVSLSGERFTKAIAMKENGKLKAAIKVFGLVIEEAPMFERAYVEMALTADRLYEDVDEKLSFYDQYENQFGDYEYAEFKPLMYRRITDLKREKHFSGE</sequence>
<dbReference type="EMBL" id="JAIQZE010000015">
    <property type="protein sequence ID" value="MBZ9779745.1"/>
    <property type="molecule type" value="Genomic_DNA"/>
</dbReference>
<evidence type="ECO:0008006" key="6">
    <source>
        <dbReference type="Google" id="ProtNLM"/>
    </source>
</evidence>
<feature type="repeat" description="TPR" evidence="3">
    <location>
        <begin position="221"/>
        <end position="254"/>
    </location>
</feature>
<proteinExistence type="predicted"/>
<organism evidence="4 5">
    <name type="scientific">Psychroflexus longus</name>
    <dbReference type="NCBI Taxonomy" id="2873596"/>
    <lineage>
        <taxon>Bacteria</taxon>
        <taxon>Pseudomonadati</taxon>
        <taxon>Bacteroidota</taxon>
        <taxon>Flavobacteriia</taxon>
        <taxon>Flavobacteriales</taxon>
        <taxon>Flavobacteriaceae</taxon>
        <taxon>Psychroflexus</taxon>
    </lineage>
</organism>
<evidence type="ECO:0000256" key="3">
    <source>
        <dbReference type="PROSITE-ProRule" id="PRU00339"/>
    </source>
</evidence>
<dbReference type="PANTHER" id="PTHR44943">
    <property type="entry name" value="CELLULOSE SYNTHASE OPERON PROTEIN C"/>
    <property type="match status" value="1"/>
</dbReference>
<comment type="caution">
    <text evidence="4">The sequence shown here is derived from an EMBL/GenBank/DDBJ whole genome shotgun (WGS) entry which is preliminary data.</text>
</comment>